<dbReference type="Proteomes" id="UP000754226">
    <property type="component" value="Unassembled WGS sequence"/>
</dbReference>
<comment type="caution">
    <text evidence="1">The sequence shown here is derived from an EMBL/GenBank/DDBJ whole genome shotgun (WGS) entry which is preliminary data.</text>
</comment>
<organism evidence="1 2">
    <name type="scientific">Acidaminococcus intestini</name>
    <dbReference type="NCBI Taxonomy" id="187327"/>
    <lineage>
        <taxon>Bacteria</taxon>
        <taxon>Bacillati</taxon>
        <taxon>Bacillota</taxon>
        <taxon>Negativicutes</taxon>
        <taxon>Acidaminococcales</taxon>
        <taxon>Acidaminococcaceae</taxon>
        <taxon>Acidaminococcus</taxon>
    </lineage>
</organism>
<evidence type="ECO:0000313" key="1">
    <source>
        <dbReference type="EMBL" id="MBS5520101.1"/>
    </source>
</evidence>
<accession>A0A943I503</accession>
<protein>
    <submittedName>
        <fullName evidence="1">Uncharacterized protein</fullName>
    </submittedName>
</protein>
<gene>
    <name evidence="1" type="ORF">KHX13_07220</name>
</gene>
<reference evidence="1" key="1">
    <citation type="submission" date="2021-02" db="EMBL/GenBank/DDBJ databases">
        <title>Infant gut strain persistence is associated with maternal origin, phylogeny, and functional potential including surface adhesion and iron acquisition.</title>
        <authorList>
            <person name="Lou Y.C."/>
        </authorList>
    </citation>
    <scope>NUCLEOTIDE SEQUENCE</scope>
    <source>
        <strain evidence="1">L3_106_000M1_dasL3_106_000M1_concoct_15</strain>
    </source>
</reference>
<proteinExistence type="predicted"/>
<dbReference type="AlphaFoldDB" id="A0A943I503"/>
<name>A0A943I503_9FIRM</name>
<sequence>MREFRYRRSSKTGSPRRHTVIYEYGGFNWNEPEYENLEYIKDGLIIIDKSCFTEPEIHQKLKRMPSGRKRIITKKIPVFVDYPTMIEDGLIEVQNCSHCWKKMGDKGIDAMALRVLFKLFYQYQEEEKIPEYISILS</sequence>
<dbReference type="EMBL" id="JAGZCZ010000008">
    <property type="protein sequence ID" value="MBS5520101.1"/>
    <property type="molecule type" value="Genomic_DNA"/>
</dbReference>
<evidence type="ECO:0000313" key="2">
    <source>
        <dbReference type="Proteomes" id="UP000754226"/>
    </source>
</evidence>